<dbReference type="GO" id="GO:0031507">
    <property type="term" value="P:heterochromatin formation"/>
    <property type="evidence" value="ECO:0007669"/>
    <property type="project" value="TreeGrafter"/>
</dbReference>
<dbReference type="GO" id="GO:0046976">
    <property type="term" value="F:histone H3K27 methyltransferase activity"/>
    <property type="evidence" value="ECO:0007669"/>
    <property type="project" value="TreeGrafter"/>
</dbReference>
<keyword evidence="2" id="KW-0804">Transcription</keyword>
<dbReference type="PANTHER" id="PTHR45747">
    <property type="entry name" value="HISTONE-LYSINE N-METHYLTRANSFERASE E(Z)"/>
    <property type="match status" value="1"/>
</dbReference>
<feature type="compositionally biased region" description="Polar residues" evidence="3">
    <location>
        <begin position="1179"/>
        <end position="1193"/>
    </location>
</feature>
<sequence length="1318" mass="145429">MQRKRIQYVSSAGVLHRTPLHRIQGPYGRISKITLARGASTSTAAATPFLRKCARLRVDSLVLHQERDSPPPMSMASQDGQANVIDLCGSDSDHGAKSRPTPKRTQDMIDLTSDSERNKAGAKLQMRNNGAPNGDRNGEKVPSTGGSVRPGPSRREGDRNSSLVSKKIGEQVTNRSSRPKAEPSTIGRASASDRYGTAVRSPGHRHISRDITGLKRPRENDQSSSALGHPAKKLRLPNGGVTPFSRRLGSGSGRPENSNVQISGMIDLTTEDDGPAVSIKTASSANSASTNIQRNVKKPLSSRQPASSDARRVLSGTGSSSGLKSRLPVIFEKPAPVQSSAGSESSRNRDLPSSSRTRTSKALEQPLQVSKVPTRKSPTVRAHEQSSQGPGLEVPESPPGTEVLPKPLDSNHTSQKDSLPDEDRIGGESRQKSTTPAPPLSKSPKKASPSRQVLPKALDSTQTFQRDSLSDSGRMRAESRQKSGPPTPRRDNYPKQASPSREMHGKDVASSVSKRGYPISPSETSLEDSAQPHNRDAEKEELPLAQPNGSHHRQISSTPGQQPSSGAITHLPQTSSKTSLAVEPSDAITTSPVRAQSEQDTARDGLRVNNDSIREDRQQEEDSESEDETRPTRSVDYVSKHFGPQSSAKLVPVIQSHAGLLRAQNSVQPAESSSAITAEGSDLGELTQHAQTAPAPTKTTAKRPRALKSSDMSDFHHVRLVVRKYLDEMRNDNEHFVRTWLREARHAPPEPGLVQGNGEPTSIFRNMRPLNLQQKTAAQMSKKKKPPTGFAKVSIEKLTIGGAKPVLRTHWMAPYRNFELSGEDVPNYSHYVSIKDNFLAHNEVILQHWPYFGDEFDIGKSQGVRDQYWLDIALRREKLNKMSRAERYAEYCEEMLQDIGLEWSDILHFLLDSSPDVENDPRAQKAVTQRISLPQEDLVTSHEPWTTVVKDLPEPEPACTRRECDADLCGDCGVCDVLDPVHRHNDEILHNNCANANIQRGVPKHTVLGDSGVHGLGLYACEEIRENDFVAEYKGELVTKNEAERRGAVYEHQKLSYLFSLNNEQEIDSTYFGNKVRFINHAVSKKANLFARTIMCNSVHRIALYGSRLIKPGEELFFDYGPMFPSTQLGGADIKSTTQPQTKSAPHVRNSLLVSEFHDLEEVEEHGLRRARKSEKFNKSTTRSQARVQTASSKRAGKSTRRPRGGKKAQVNEDVEMQEAGANDDEDEPPRAKSAKNAQTDEYVEMQEAGDHDDQDEDYEATGIANDASEYRPQDDGNASEDDEQEREEVRGGYYIDAAGRVRPARTRSRTRTRRNEL</sequence>
<feature type="compositionally biased region" description="Basic and acidic residues" evidence="3">
    <location>
        <begin position="1163"/>
        <end position="1178"/>
    </location>
</feature>
<gene>
    <name evidence="5" type="ORF">LECACI_7A007751</name>
</gene>
<feature type="compositionally biased region" description="Acidic residues" evidence="3">
    <location>
        <begin position="618"/>
        <end position="627"/>
    </location>
</feature>
<feature type="compositionally biased region" description="Polar residues" evidence="3">
    <location>
        <begin position="555"/>
        <end position="579"/>
    </location>
</feature>
<dbReference type="Gene3D" id="2.170.270.10">
    <property type="entry name" value="SET domain"/>
    <property type="match status" value="1"/>
</dbReference>
<dbReference type="Proteomes" id="UP001296104">
    <property type="component" value="Unassembled WGS sequence"/>
</dbReference>
<feature type="compositionally biased region" description="Polar residues" evidence="3">
    <location>
        <begin position="521"/>
        <end position="532"/>
    </location>
</feature>
<feature type="compositionally biased region" description="Acidic residues" evidence="3">
    <location>
        <begin position="1278"/>
        <end position="1287"/>
    </location>
</feature>
<feature type="domain" description="SET" evidence="4">
    <location>
        <begin position="1004"/>
        <end position="1121"/>
    </location>
</feature>
<dbReference type="InterPro" id="IPR045318">
    <property type="entry name" value="EZH1/2-like"/>
</dbReference>
<proteinExistence type="predicted"/>
<feature type="compositionally biased region" description="Low complexity" evidence="3">
    <location>
        <begin position="688"/>
        <end position="699"/>
    </location>
</feature>
<keyword evidence="1" id="KW-0805">Transcription regulation</keyword>
<feature type="region of interest" description="Disordered" evidence="3">
    <location>
        <begin position="85"/>
        <end position="639"/>
    </location>
</feature>
<dbReference type="PANTHER" id="PTHR45747:SF4">
    <property type="entry name" value="HISTONE-LYSINE N-METHYLTRANSFERASE E(Z)"/>
    <property type="match status" value="1"/>
</dbReference>
<feature type="compositionally biased region" description="Basic and acidic residues" evidence="3">
    <location>
        <begin position="533"/>
        <end position="542"/>
    </location>
</feature>
<dbReference type="InterPro" id="IPR046341">
    <property type="entry name" value="SET_dom_sf"/>
</dbReference>
<feature type="compositionally biased region" description="Basic residues" evidence="3">
    <location>
        <begin position="1195"/>
        <end position="1207"/>
    </location>
</feature>
<name>A0AAI8Z514_9PEZI</name>
<dbReference type="SMART" id="SM00317">
    <property type="entry name" value="SET"/>
    <property type="match status" value="1"/>
</dbReference>
<feature type="region of interest" description="Disordered" evidence="3">
    <location>
        <begin position="1163"/>
        <end position="1318"/>
    </location>
</feature>
<feature type="compositionally biased region" description="Acidic residues" evidence="3">
    <location>
        <begin position="1213"/>
        <end position="1228"/>
    </location>
</feature>
<feature type="compositionally biased region" description="Polar residues" evidence="3">
    <location>
        <begin position="337"/>
        <end position="362"/>
    </location>
</feature>
<feature type="compositionally biased region" description="Basic and acidic residues" evidence="3">
    <location>
        <begin position="414"/>
        <end position="431"/>
    </location>
</feature>
<dbReference type="SUPFAM" id="SSF82199">
    <property type="entry name" value="SET domain"/>
    <property type="match status" value="1"/>
</dbReference>
<dbReference type="PROSITE" id="PS50280">
    <property type="entry name" value="SET"/>
    <property type="match status" value="1"/>
</dbReference>
<evidence type="ECO:0000256" key="3">
    <source>
        <dbReference type="SAM" id="MobiDB-lite"/>
    </source>
</evidence>
<feature type="compositionally biased region" description="Polar residues" evidence="3">
    <location>
        <begin position="459"/>
        <end position="471"/>
    </location>
</feature>
<dbReference type="GO" id="GO:0005634">
    <property type="term" value="C:nucleus"/>
    <property type="evidence" value="ECO:0007669"/>
    <property type="project" value="TreeGrafter"/>
</dbReference>
<feature type="compositionally biased region" description="Low complexity" evidence="3">
    <location>
        <begin position="281"/>
        <end position="291"/>
    </location>
</feature>
<dbReference type="EMBL" id="CAVMBE010000066">
    <property type="protein sequence ID" value="CAK4032593.1"/>
    <property type="molecule type" value="Genomic_DNA"/>
</dbReference>
<evidence type="ECO:0000313" key="6">
    <source>
        <dbReference type="Proteomes" id="UP001296104"/>
    </source>
</evidence>
<evidence type="ECO:0000313" key="5">
    <source>
        <dbReference type="EMBL" id="CAK4032593.1"/>
    </source>
</evidence>
<reference evidence="5" key="1">
    <citation type="submission" date="2023-11" db="EMBL/GenBank/DDBJ databases">
        <authorList>
            <person name="Alioto T."/>
            <person name="Alioto T."/>
            <person name="Gomez Garrido J."/>
        </authorList>
    </citation>
    <scope>NUCLEOTIDE SEQUENCE</scope>
</reference>
<comment type="caution">
    <text evidence="5">The sequence shown here is derived from an EMBL/GenBank/DDBJ whole genome shotgun (WGS) entry which is preliminary data.</text>
</comment>
<evidence type="ECO:0000256" key="1">
    <source>
        <dbReference type="ARBA" id="ARBA00023015"/>
    </source>
</evidence>
<feature type="compositionally biased region" description="Basic and acidic residues" evidence="3">
    <location>
        <begin position="208"/>
        <end position="221"/>
    </location>
</feature>
<dbReference type="InterPro" id="IPR001214">
    <property type="entry name" value="SET_dom"/>
</dbReference>
<keyword evidence="6" id="KW-1185">Reference proteome</keyword>
<protein>
    <submittedName>
        <fullName evidence="5">ESC E(Z) complex, partial</fullName>
    </submittedName>
</protein>
<dbReference type="GO" id="GO:0003682">
    <property type="term" value="F:chromatin binding"/>
    <property type="evidence" value="ECO:0007669"/>
    <property type="project" value="TreeGrafter"/>
</dbReference>
<feature type="compositionally biased region" description="Basic and acidic residues" evidence="3">
    <location>
        <begin position="600"/>
        <end position="617"/>
    </location>
</feature>
<feature type="compositionally biased region" description="Acidic residues" evidence="3">
    <location>
        <begin position="1251"/>
        <end position="1260"/>
    </location>
</feature>
<dbReference type="Pfam" id="PF00856">
    <property type="entry name" value="SET"/>
    <property type="match status" value="1"/>
</dbReference>
<feature type="compositionally biased region" description="Basic residues" evidence="3">
    <location>
        <begin position="1303"/>
        <end position="1318"/>
    </location>
</feature>
<feature type="compositionally biased region" description="Low complexity" evidence="3">
    <location>
        <begin position="313"/>
        <end position="327"/>
    </location>
</feature>
<feature type="compositionally biased region" description="Polar residues" evidence="3">
    <location>
        <begin position="587"/>
        <end position="599"/>
    </location>
</feature>
<accession>A0AAI8Z514</accession>
<organism evidence="5 6">
    <name type="scientific">Lecanosticta acicola</name>
    <dbReference type="NCBI Taxonomy" id="111012"/>
    <lineage>
        <taxon>Eukaryota</taxon>
        <taxon>Fungi</taxon>
        <taxon>Dikarya</taxon>
        <taxon>Ascomycota</taxon>
        <taxon>Pezizomycotina</taxon>
        <taxon>Dothideomycetes</taxon>
        <taxon>Dothideomycetidae</taxon>
        <taxon>Mycosphaerellales</taxon>
        <taxon>Mycosphaerellaceae</taxon>
        <taxon>Lecanosticta</taxon>
    </lineage>
</organism>
<feature type="region of interest" description="Disordered" evidence="3">
    <location>
        <begin position="688"/>
        <end position="709"/>
    </location>
</feature>
<evidence type="ECO:0000256" key="2">
    <source>
        <dbReference type="ARBA" id="ARBA00023163"/>
    </source>
</evidence>
<evidence type="ECO:0000259" key="4">
    <source>
        <dbReference type="PROSITE" id="PS50280"/>
    </source>
</evidence>